<evidence type="ECO:0000256" key="3">
    <source>
        <dbReference type="ARBA" id="ARBA00022989"/>
    </source>
</evidence>
<dbReference type="Pfam" id="PF04357">
    <property type="entry name" value="TamB"/>
    <property type="match status" value="1"/>
</dbReference>
<name>A0A6B2NQZ0_9RHOB</name>
<dbReference type="InterPro" id="IPR007452">
    <property type="entry name" value="TamB_C"/>
</dbReference>
<dbReference type="EMBL" id="JAAGOX010000011">
    <property type="protein sequence ID" value="NDW44987.1"/>
    <property type="molecule type" value="Genomic_DNA"/>
</dbReference>
<sequence>MKQLTYPLAVTLMLTPSGMAMAQSLEESGGLLVDFLEDTLSGDGRNIKVRGLSGALSAKATIEEITVADDDGVWLTIRDAALDWNRLALIRGRFSVNELTAAEIRIDRTPLPGPEQEDLPDAAATPFQLPELPVAIELGEIRVDKLTLGAPLAGVAAELSVLGKLTLADGTLDSALDITRLDRPGDKVDLIAGFANETSQITLDMQVTEDAGGLISTTLGIPDAPALKLTAAGEGPVTDFTADIALASEGTERVAGQVRLQSALPVTGTAQPGIAFTADLGGDLTPFLDAEYDPFFGTETRLFVTGISSPGGALDVDEFTLAAQALRLEGEMSMAAGGQLLHAALQGRVTPPDGDRVILPVAEPRITLKSAQISGLYDKSNSDGWVLSLTADEVATPGLRLGRARIAAEGTLTTGPEGAHVTGDLQSALAGLTFADPALNRALGAAITLDGQFDLPANQSLTLSGVELKGADFTATADAVIDGLTSGFAMDGKVTLSADDLGRFSDLAGQSLGGSVSAELTGKGAPLSGSFDFVLDAVGRDLVSGMAEIDPLLTGSSTIHLDAVRNTTGMTVRELRLDAPAVRAEAAAMVTQPDGVLTLDGRARVEAPDLAPFSTLAGYDLTGSVVAEVTGKATQTGEDFDLVLDVDGRGLSTGMAQIDPLITGPVTLHLDASRESDALDLRKVTLDSRAATADVTALITDLTGALVVDGKARLSAPRLSVFSALAGRELGGSVTAALDGRAQVVDQTFDMRLDLDAMDLKAGIEQLDTLIAGHTRLHFDGLRDDAGMDIRDFTLNGNALSAEAKGSFRSADSELRFKAALDDLARVTTAVSGPLKLAGTVSPTPTGIRTDVSLNGPDSSFARLDGTIDSDGAADLDFDAELARLERFVPDMPGSLTARGTADRSGGVWTINGNARGPAGLAADVGGTFDEASGQVDMTTSGQLSLGIVNKALSPNKIDGSAQFNMAMKGTPGLSALSGSITTSGTSLVIPDAGQTITGIGGTVRIADQAVQIAINGGVRAGGGFTVSGPVSLLPPFDGRITVALNDLVMTDNLSYDSRLGGQITLAGPLTGNSSLSGQINVGETNINLNTAGGAAGAAPIPDIAHSAEPGPVYATRQRAKLVDTGNGGGGGSSMSLDIAIDAPGRVYARGRGLNAEMGGRIHIGGTTAAVVPSGQIGLIRGDFNMLGRRLKLSKGIITLQGDLTPFVEFASTTTTSEGQASLQIIGPLDAPEIKVTADPDRPSEEALAMLLFGNQFSDLSPFVIAQMAASLAQLSGAGGDATKGVRSATGADTIEIGADADGKAQLGAGAYLGENLYTDFTVNTAGETEVNLNLDVTENLTLKGTVDNAGDTSVGIFFERDY</sequence>
<dbReference type="PANTHER" id="PTHR36985:SF1">
    <property type="entry name" value="TRANSLOCATION AND ASSEMBLY MODULE SUBUNIT TAMB"/>
    <property type="match status" value="1"/>
</dbReference>
<keyword evidence="3" id="KW-1133">Transmembrane helix</keyword>
<reference evidence="7" key="1">
    <citation type="submission" date="2020-02" db="EMBL/GenBank/DDBJ databases">
        <title>Delineation of the pyrene-degrading pathway in Roseobacter clade bacteria by genomic analysis.</title>
        <authorList>
            <person name="Zhou H."/>
            <person name="Wang H."/>
        </authorList>
    </citation>
    <scope>NUCLEOTIDE SEQUENCE</scope>
    <source>
        <strain evidence="7">PrR005</strain>
    </source>
</reference>
<evidence type="ECO:0000256" key="5">
    <source>
        <dbReference type="SAM" id="SignalP"/>
    </source>
</evidence>
<dbReference type="GO" id="GO:0009306">
    <property type="term" value="P:protein secretion"/>
    <property type="evidence" value="ECO:0007669"/>
    <property type="project" value="InterPro"/>
</dbReference>
<evidence type="ECO:0000313" key="7">
    <source>
        <dbReference type="EMBL" id="NDW44987.1"/>
    </source>
</evidence>
<accession>A0A6B2NQZ0</accession>
<evidence type="ECO:0000256" key="1">
    <source>
        <dbReference type="ARBA" id="ARBA00004167"/>
    </source>
</evidence>
<dbReference type="GO" id="GO:0005886">
    <property type="term" value="C:plasma membrane"/>
    <property type="evidence" value="ECO:0007669"/>
    <property type="project" value="InterPro"/>
</dbReference>
<keyword evidence="5" id="KW-0732">Signal</keyword>
<keyword evidence="4" id="KW-0472">Membrane</keyword>
<evidence type="ECO:0000256" key="2">
    <source>
        <dbReference type="ARBA" id="ARBA00022692"/>
    </source>
</evidence>
<evidence type="ECO:0000256" key="4">
    <source>
        <dbReference type="ARBA" id="ARBA00023136"/>
    </source>
</evidence>
<proteinExistence type="predicted"/>
<feature type="domain" description="Translocation and assembly module TamB C-terminal" evidence="6">
    <location>
        <begin position="1021"/>
        <end position="1363"/>
    </location>
</feature>
<gene>
    <name evidence="7" type="ORF">G0P99_08455</name>
</gene>
<keyword evidence="2" id="KW-0812">Transmembrane</keyword>
<dbReference type="RefSeq" id="WP_164128936.1">
    <property type="nucleotide sequence ID" value="NZ_JAAGOX010000011.1"/>
</dbReference>
<comment type="subcellular location">
    <subcellularLocation>
        <location evidence="1">Membrane</location>
        <topology evidence="1">Single-pass membrane protein</topology>
    </subcellularLocation>
</comment>
<dbReference type="GO" id="GO:0097347">
    <property type="term" value="C:TAM protein secretion complex"/>
    <property type="evidence" value="ECO:0007669"/>
    <property type="project" value="TreeGrafter"/>
</dbReference>
<organism evidence="7">
    <name type="scientific">Ruegeria sp. PrR005</name>
    <dbReference type="NCBI Taxonomy" id="2706882"/>
    <lineage>
        <taxon>Bacteria</taxon>
        <taxon>Pseudomonadati</taxon>
        <taxon>Pseudomonadota</taxon>
        <taxon>Alphaproteobacteria</taxon>
        <taxon>Rhodobacterales</taxon>
        <taxon>Roseobacteraceae</taxon>
        <taxon>Ruegeria</taxon>
    </lineage>
</organism>
<dbReference type="PANTHER" id="PTHR36985">
    <property type="entry name" value="TRANSLOCATION AND ASSEMBLY MODULE SUBUNIT TAMB"/>
    <property type="match status" value="1"/>
</dbReference>
<protein>
    <submittedName>
        <fullName evidence="7">Translocation/assembly module TamB</fullName>
    </submittedName>
</protein>
<evidence type="ECO:0000259" key="6">
    <source>
        <dbReference type="Pfam" id="PF04357"/>
    </source>
</evidence>
<feature type="signal peptide" evidence="5">
    <location>
        <begin position="1"/>
        <end position="22"/>
    </location>
</feature>
<comment type="caution">
    <text evidence="7">The sequence shown here is derived from an EMBL/GenBank/DDBJ whole genome shotgun (WGS) entry which is preliminary data.</text>
</comment>
<feature type="chain" id="PRO_5025628245" evidence="5">
    <location>
        <begin position="23"/>
        <end position="1363"/>
    </location>
</feature>